<accession>A0A074Z888</accession>
<dbReference type="CTD" id="20324147"/>
<dbReference type="RefSeq" id="XP_009174480.1">
    <property type="nucleotide sequence ID" value="XM_009176216.1"/>
</dbReference>
<feature type="region of interest" description="Disordered" evidence="1">
    <location>
        <begin position="199"/>
        <end position="237"/>
    </location>
</feature>
<proteinExistence type="predicted"/>
<feature type="compositionally biased region" description="Low complexity" evidence="1">
    <location>
        <begin position="203"/>
        <end position="212"/>
    </location>
</feature>
<dbReference type="GeneID" id="20324147"/>
<keyword evidence="3" id="KW-1185">Reference proteome</keyword>
<reference evidence="2 3" key="1">
    <citation type="submission" date="2013-11" db="EMBL/GenBank/DDBJ databases">
        <title>Opisthorchis viverrini - life in the bile duct.</title>
        <authorList>
            <person name="Young N.D."/>
            <person name="Nagarajan N."/>
            <person name="Lin S.J."/>
            <person name="Korhonen P.K."/>
            <person name="Jex A.R."/>
            <person name="Hall R.S."/>
            <person name="Safavi-Hemami H."/>
            <person name="Kaewkong W."/>
            <person name="Bertrand D."/>
            <person name="Gao S."/>
            <person name="Seet Q."/>
            <person name="Wongkham S."/>
            <person name="Teh B.T."/>
            <person name="Wongkham C."/>
            <person name="Intapan P.M."/>
            <person name="Maleewong W."/>
            <person name="Yang X."/>
            <person name="Hu M."/>
            <person name="Wang Z."/>
            <person name="Hofmann A."/>
            <person name="Sternberg P.W."/>
            <person name="Tan P."/>
            <person name="Wang J."/>
            <person name="Gasser R.B."/>
        </authorList>
    </citation>
    <scope>NUCLEOTIDE SEQUENCE [LARGE SCALE GENOMIC DNA]</scope>
</reference>
<sequence>MDIQTPYEAHVRPLLEYANQVVYSGCTDDDTLIESVQRAAARTVASHKSVDYVTRLAMLDLFSLEYICLGGDNNSGFAEAKIGFSHTSLPGAQVAEFEEDNCSNANPPSEPCILEKDDGRYQCVVCAMELIPRFYADYLNCRFVPPMIITLNMIMAVFHRVLIHIPSDIPTVRYAVLLGGMPFAEEPFARVMLDDTGKADGLSSATPSSKSSLEPVKPHCGIAPVDAGRHRKSRRLE</sequence>
<name>A0A074Z888_OPIVI</name>
<dbReference type="Proteomes" id="UP000054324">
    <property type="component" value="Unassembled WGS sequence"/>
</dbReference>
<dbReference type="AlphaFoldDB" id="A0A074Z888"/>
<dbReference type="OrthoDB" id="10063766at2759"/>
<protein>
    <submittedName>
        <fullName evidence="2">Uncharacterized protein</fullName>
    </submittedName>
</protein>
<dbReference type="EMBL" id="KL596942">
    <property type="protein sequence ID" value="KER21772.1"/>
    <property type="molecule type" value="Genomic_DNA"/>
</dbReference>
<organism evidence="2 3">
    <name type="scientific">Opisthorchis viverrini</name>
    <name type="common">Southeast Asian liver fluke</name>
    <dbReference type="NCBI Taxonomy" id="6198"/>
    <lineage>
        <taxon>Eukaryota</taxon>
        <taxon>Metazoa</taxon>
        <taxon>Spiralia</taxon>
        <taxon>Lophotrochozoa</taxon>
        <taxon>Platyhelminthes</taxon>
        <taxon>Trematoda</taxon>
        <taxon>Digenea</taxon>
        <taxon>Opisthorchiida</taxon>
        <taxon>Opisthorchiata</taxon>
        <taxon>Opisthorchiidae</taxon>
        <taxon>Opisthorchis</taxon>
    </lineage>
</organism>
<evidence type="ECO:0000313" key="2">
    <source>
        <dbReference type="EMBL" id="KER21772.1"/>
    </source>
</evidence>
<evidence type="ECO:0000313" key="3">
    <source>
        <dbReference type="Proteomes" id="UP000054324"/>
    </source>
</evidence>
<evidence type="ECO:0000256" key="1">
    <source>
        <dbReference type="SAM" id="MobiDB-lite"/>
    </source>
</evidence>
<dbReference type="KEGG" id="ovi:T265_09979"/>
<gene>
    <name evidence="2" type="ORF">T265_09979</name>
</gene>